<evidence type="ECO:0000256" key="1">
    <source>
        <dbReference type="ARBA" id="ARBA00001973"/>
    </source>
</evidence>
<feature type="compositionally biased region" description="Basic residues" evidence="12">
    <location>
        <begin position="356"/>
        <end position="381"/>
    </location>
</feature>
<dbReference type="EMBL" id="JAPDFR010000009">
    <property type="protein sequence ID" value="KAK0383488.1"/>
    <property type="molecule type" value="Genomic_DNA"/>
</dbReference>
<evidence type="ECO:0000256" key="11">
    <source>
        <dbReference type="ARBA" id="ARBA00047174"/>
    </source>
</evidence>
<sequence>MKTSALFLGAIAQVASAHYFFDTTVRGGVADRQWQYVREFTRPTAYNPIKFSSNPPADIRDNSFIDGEDARCNQGAFTNAGKTDVLTVKAGSEVTVKLGVGATMQHPGPSLVYLSRAPNDDVKSYDGSGKWFKIFQEGVCNKGGDFTKDAWCSWDKNTITARIPLGTPSGQYLFRAEHIGIHRSHVNQPEHFVSCVQIEVTDGGSGVPTDTVEFPGAYKDTDEYANFSIYGGFKDFPFPGPPVWSGAGSSSAGTGGASTSSAPPAASTTEAAEAVQPTTPSTTEPAAPVEEPSDVSPAPPVETPAPPAGTPIIPPPAETPVVPTPLPSLPTPPVPVAPAPPTETGSAPQPPPCAGRPKRSLRRRSRKAHRAQHARRSQRTF</sequence>
<dbReference type="Proteomes" id="UP001175261">
    <property type="component" value="Unassembled WGS sequence"/>
</dbReference>
<organism evidence="15 16">
    <name type="scientific">Sarocladium strictum</name>
    <name type="common">Black bundle disease fungus</name>
    <name type="synonym">Acremonium strictum</name>
    <dbReference type="NCBI Taxonomy" id="5046"/>
    <lineage>
        <taxon>Eukaryota</taxon>
        <taxon>Fungi</taxon>
        <taxon>Dikarya</taxon>
        <taxon>Ascomycota</taxon>
        <taxon>Pezizomycotina</taxon>
        <taxon>Sordariomycetes</taxon>
        <taxon>Hypocreomycetidae</taxon>
        <taxon>Hypocreales</taxon>
        <taxon>Sarocladiaceae</taxon>
        <taxon>Sarocladium</taxon>
    </lineage>
</organism>
<evidence type="ECO:0000313" key="15">
    <source>
        <dbReference type="EMBL" id="KAK0383488.1"/>
    </source>
</evidence>
<evidence type="ECO:0000256" key="6">
    <source>
        <dbReference type="ARBA" id="ARBA00023157"/>
    </source>
</evidence>
<evidence type="ECO:0000256" key="5">
    <source>
        <dbReference type="ARBA" id="ARBA00023001"/>
    </source>
</evidence>
<dbReference type="Pfam" id="PF03443">
    <property type="entry name" value="AA9"/>
    <property type="match status" value="1"/>
</dbReference>
<gene>
    <name evidence="15" type="ORF">NLU13_9399</name>
</gene>
<evidence type="ECO:0000256" key="12">
    <source>
        <dbReference type="SAM" id="MobiDB-lite"/>
    </source>
</evidence>
<reference evidence="15" key="1">
    <citation type="submission" date="2022-10" db="EMBL/GenBank/DDBJ databases">
        <title>Determination and structural analysis of whole genome sequence of Sarocladium strictum F4-1.</title>
        <authorList>
            <person name="Hu L."/>
            <person name="Jiang Y."/>
        </authorList>
    </citation>
    <scope>NUCLEOTIDE SEQUENCE</scope>
    <source>
        <strain evidence="15">F4-1</strain>
    </source>
</reference>
<keyword evidence="16" id="KW-1185">Reference proteome</keyword>
<comment type="cofactor">
    <cofactor evidence="1">
        <name>Cu(2+)</name>
        <dbReference type="ChEBI" id="CHEBI:29036"/>
    </cofactor>
</comment>
<dbReference type="PANTHER" id="PTHR33353:SF2">
    <property type="entry name" value="ENDO-BETA-1,4-GLUCANASE D"/>
    <property type="match status" value="1"/>
</dbReference>
<dbReference type="InterPro" id="IPR049892">
    <property type="entry name" value="AA9"/>
</dbReference>
<dbReference type="PANTHER" id="PTHR33353">
    <property type="entry name" value="PUTATIVE (AFU_ORTHOLOGUE AFUA_1G12560)-RELATED"/>
    <property type="match status" value="1"/>
</dbReference>
<comment type="subcellular location">
    <subcellularLocation>
        <location evidence="2">Secreted</location>
    </subcellularLocation>
</comment>
<evidence type="ECO:0000256" key="3">
    <source>
        <dbReference type="ARBA" id="ARBA00022525"/>
    </source>
</evidence>
<feature type="chain" id="PRO_5041401043" description="lytic cellulose monooxygenase (C4-dehydrogenating)" evidence="13">
    <location>
        <begin position="18"/>
        <end position="381"/>
    </location>
</feature>
<comment type="similarity">
    <text evidence="9">Belongs to the polysaccharide monooxygenase AA9 family.</text>
</comment>
<keyword evidence="5" id="KW-0136">Cellulose degradation</keyword>
<dbReference type="GO" id="GO:0005576">
    <property type="term" value="C:extracellular region"/>
    <property type="evidence" value="ECO:0007669"/>
    <property type="project" value="UniProtKB-SubCell"/>
</dbReference>
<evidence type="ECO:0000256" key="4">
    <source>
        <dbReference type="ARBA" id="ARBA00022729"/>
    </source>
</evidence>
<dbReference type="Gene3D" id="2.70.50.70">
    <property type="match status" value="1"/>
</dbReference>
<dbReference type="AlphaFoldDB" id="A0AA39GB59"/>
<keyword evidence="8" id="KW-0624">Polysaccharide degradation</keyword>
<evidence type="ECO:0000259" key="14">
    <source>
        <dbReference type="Pfam" id="PF03443"/>
    </source>
</evidence>
<keyword evidence="3" id="KW-0964">Secreted</keyword>
<proteinExistence type="inferred from homology"/>
<evidence type="ECO:0000256" key="13">
    <source>
        <dbReference type="SAM" id="SignalP"/>
    </source>
</evidence>
<dbReference type="EC" id="1.14.99.56" evidence="11"/>
<evidence type="ECO:0000256" key="7">
    <source>
        <dbReference type="ARBA" id="ARBA00023277"/>
    </source>
</evidence>
<evidence type="ECO:0000313" key="16">
    <source>
        <dbReference type="Proteomes" id="UP001175261"/>
    </source>
</evidence>
<protein>
    <recommendedName>
        <fullName evidence="11">lytic cellulose monooxygenase (C4-dehydrogenating)</fullName>
        <ecNumber evidence="11">1.14.99.56</ecNumber>
    </recommendedName>
</protein>
<evidence type="ECO:0000256" key="9">
    <source>
        <dbReference type="ARBA" id="ARBA00044502"/>
    </source>
</evidence>
<name>A0AA39GB59_SARSR</name>
<keyword evidence="4 13" id="KW-0732">Signal</keyword>
<evidence type="ECO:0000256" key="10">
    <source>
        <dbReference type="ARBA" id="ARBA00045077"/>
    </source>
</evidence>
<feature type="domain" description="Auxiliary Activity family 9 catalytic" evidence="14">
    <location>
        <begin position="18"/>
        <end position="231"/>
    </location>
</feature>
<dbReference type="InterPro" id="IPR005103">
    <property type="entry name" value="AA9_LPMO"/>
</dbReference>
<dbReference type="GO" id="GO:0030245">
    <property type="term" value="P:cellulose catabolic process"/>
    <property type="evidence" value="ECO:0007669"/>
    <property type="project" value="UniProtKB-KW"/>
</dbReference>
<evidence type="ECO:0000256" key="2">
    <source>
        <dbReference type="ARBA" id="ARBA00004613"/>
    </source>
</evidence>
<evidence type="ECO:0000256" key="8">
    <source>
        <dbReference type="ARBA" id="ARBA00023326"/>
    </source>
</evidence>
<feature type="compositionally biased region" description="Low complexity" evidence="12">
    <location>
        <begin position="245"/>
        <end position="290"/>
    </location>
</feature>
<comment type="catalytic activity">
    <reaction evidence="10">
        <text>[(1-&gt;4)-beta-D-glucosyl]n+m + reduced acceptor + O2 = 4-dehydro-beta-D-glucosyl-[(1-&gt;4)-beta-D-glucosyl]n-1 + [(1-&gt;4)-beta-D-glucosyl]m + acceptor + H2O.</text>
        <dbReference type="EC" id="1.14.99.56"/>
    </reaction>
</comment>
<feature type="compositionally biased region" description="Pro residues" evidence="12">
    <location>
        <begin position="297"/>
        <end position="341"/>
    </location>
</feature>
<keyword evidence="7" id="KW-0119">Carbohydrate metabolism</keyword>
<keyword evidence="6" id="KW-1015">Disulfide bond</keyword>
<dbReference type="CDD" id="cd21175">
    <property type="entry name" value="LPMO_AA9"/>
    <property type="match status" value="1"/>
</dbReference>
<accession>A0AA39GB59</accession>
<comment type="caution">
    <text evidence="15">The sequence shown here is derived from an EMBL/GenBank/DDBJ whole genome shotgun (WGS) entry which is preliminary data.</text>
</comment>
<feature type="signal peptide" evidence="13">
    <location>
        <begin position="1"/>
        <end position="17"/>
    </location>
</feature>
<feature type="region of interest" description="Disordered" evidence="12">
    <location>
        <begin position="245"/>
        <end position="381"/>
    </location>
</feature>